<reference evidence="1 2" key="1">
    <citation type="submission" date="2018-04" db="EMBL/GenBank/DDBJ databases">
        <title>The genome of golden apple snail Pomacea canaliculata provides insight into stress tolerance and invasive adaptation.</title>
        <authorList>
            <person name="Liu C."/>
            <person name="Liu B."/>
            <person name="Ren Y."/>
            <person name="Zhang Y."/>
            <person name="Wang H."/>
            <person name="Li S."/>
            <person name="Jiang F."/>
            <person name="Yin L."/>
            <person name="Zhang G."/>
            <person name="Qian W."/>
            <person name="Fan W."/>
        </authorList>
    </citation>
    <scope>NUCLEOTIDE SEQUENCE [LARGE SCALE GENOMIC DNA]</scope>
    <source>
        <strain evidence="1">SZHN2017</strain>
        <tissue evidence="1">Muscle</tissue>
    </source>
</reference>
<dbReference type="AlphaFoldDB" id="A0A2T7NGS7"/>
<evidence type="ECO:0000313" key="1">
    <source>
        <dbReference type="EMBL" id="PVD20379.1"/>
    </source>
</evidence>
<protein>
    <submittedName>
        <fullName evidence="1">Uncharacterized protein</fullName>
    </submittedName>
</protein>
<sequence length="59" mass="6348">MCVKSVTRTTQDPISLAICSFAARAGDTENLQNGFEDTSDSPGTVAIAFYNGLWAFDGW</sequence>
<evidence type="ECO:0000313" key="2">
    <source>
        <dbReference type="Proteomes" id="UP000245119"/>
    </source>
</evidence>
<comment type="caution">
    <text evidence="1">The sequence shown here is derived from an EMBL/GenBank/DDBJ whole genome shotgun (WGS) entry which is preliminary data.</text>
</comment>
<organism evidence="1 2">
    <name type="scientific">Pomacea canaliculata</name>
    <name type="common">Golden apple snail</name>
    <dbReference type="NCBI Taxonomy" id="400727"/>
    <lineage>
        <taxon>Eukaryota</taxon>
        <taxon>Metazoa</taxon>
        <taxon>Spiralia</taxon>
        <taxon>Lophotrochozoa</taxon>
        <taxon>Mollusca</taxon>
        <taxon>Gastropoda</taxon>
        <taxon>Caenogastropoda</taxon>
        <taxon>Architaenioglossa</taxon>
        <taxon>Ampullarioidea</taxon>
        <taxon>Ampullariidae</taxon>
        <taxon>Pomacea</taxon>
    </lineage>
</organism>
<accession>A0A2T7NGS7</accession>
<proteinExistence type="predicted"/>
<dbReference type="Proteomes" id="UP000245119">
    <property type="component" value="Linkage Group LG12"/>
</dbReference>
<gene>
    <name evidence="1" type="ORF">C0Q70_18533</name>
</gene>
<keyword evidence="2" id="KW-1185">Reference proteome</keyword>
<dbReference type="EMBL" id="PZQS01000012">
    <property type="protein sequence ID" value="PVD20379.1"/>
    <property type="molecule type" value="Genomic_DNA"/>
</dbReference>
<dbReference type="STRING" id="400727.A0A2T7NGS7"/>
<name>A0A2T7NGS7_POMCA</name>